<feature type="compositionally biased region" description="Basic and acidic residues" evidence="1">
    <location>
        <begin position="220"/>
        <end position="237"/>
    </location>
</feature>
<evidence type="ECO:0000256" key="1">
    <source>
        <dbReference type="SAM" id="MobiDB-lite"/>
    </source>
</evidence>
<reference evidence="3" key="1">
    <citation type="submission" date="2014-03" db="EMBL/GenBank/DDBJ databases">
        <title>The sialotranscriptome of Amblyomma triste, Amblyomma parvum and Amblyomma cajennense ticks, uncovered by 454-based RNA-seq.</title>
        <authorList>
            <person name="Garcia G.R."/>
            <person name="Gardinassi L.G."/>
            <person name="Ribeiro J.M."/>
            <person name="Anatriello E."/>
            <person name="Ferreira B.R."/>
            <person name="Moreira H.N."/>
            <person name="Mafra C."/>
            <person name="Olegario M.M."/>
            <person name="Szabo P.J."/>
            <person name="Miranda-Santos I.K."/>
            <person name="Maruyama S.R."/>
        </authorList>
    </citation>
    <scope>NUCLEOTIDE SEQUENCE</scope>
    <source>
        <strain evidence="3">Mato Grasso do Sul</strain>
        <tissue evidence="3">Salivary glands</tissue>
    </source>
</reference>
<keyword evidence="2" id="KW-0732">Signal</keyword>
<evidence type="ECO:0000256" key="2">
    <source>
        <dbReference type="SAM" id="SignalP"/>
    </source>
</evidence>
<proteinExistence type="evidence at transcript level"/>
<name>A0A023G5R6_AMBTT</name>
<dbReference type="AlphaFoldDB" id="A0A023G5R6"/>
<protein>
    <submittedName>
        <fullName evidence="3">Putative secreted protein</fullName>
    </submittedName>
</protein>
<sequence>MSTLSFVKRRAIFYASAFLLSFHAGTTAEVGRQSPPELIECTKEGIADCYTGYDNVFQRRELQMNAEGQFNEEAYRRACSALDETSSCYVGFTRCPESMRSNFTRREEGYRMFRTFVCNTEALKAAISIKNCTDPEKIRTCIVERHGNLNRTDARFEEILCRWLEGERDCYKNGLSSVCPWSLEEIKASVARSLNTLELLHDCRSTYGTGAIASTSTDGGRGDAVTHGDSESHVPGK</sequence>
<dbReference type="EMBL" id="GBBM01007210">
    <property type="protein sequence ID" value="JAC28208.1"/>
    <property type="molecule type" value="mRNA"/>
</dbReference>
<evidence type="ECO:0000313" key="3">
    <source>
        <dbReference type="EMBL" id="JAC28208.1"/>
    </source>
</evidence>
<feature type="region of interest" description="Disordered" evidence="1">
    <location>
        <begin position="214"/>
        <end position="237"/>
    </location>
</feature>
<organism evidence="3">
    <name type="scientific">Amblyomma triste</name>
    <name type="common">Neotropical tick</name>
    <dbReference type="NCBI Taxonomy" id="251400"/>
    <lineage>
        <taxon>Eukaryota</taxon>
        <taxon>Metazoa</taxon>
        <taxon>Ecdysozoa</taxon>
        <taxon>Arthropoda</taxon>
        <taxon>Chelicerata</taxon>
        <taxon>Arachnida</taxon>
        <taxon>Acari</taxon>
        <taxon>Parasitiformes</taxon>
        <taxon>Ixodida</taxon>
        <taxon>Ixodoidea</taxon>
        <taxon>Ixodidae</taxon>
        <taxon>Amblyomminae</taxon>
        <taxon>Amblyomma</taxon>
    </lineage>
</organism>
<feature type="signal peptide" evidence="2">
    <location>
        <begin position="1"/>
        <end position="28"/>
    </location>
</feature>
<feature type="chain" id="PRO_5001517054" evidence="2">
    <location>
        <begin position="29"/>
        <end position="237"/>
    </location>
</feature>
<accession>A0A023G5R6</accession>